<dbReference type="Proteomes" id="UP000027222">
    <property type="component" value="Unassembled WGS sequence"/>
</dbReference>
<feature type="non-terminal residue" evidence="4">
    <location>
        <position position="330"/>
    </location>
</feature>
<keyword evidence="1" id="KW-0677">Repeat</keyword>
<evidence type="ECO:0000256" key="2">
    <source>
        <dbReference type="SAM" id="MobiDB-lite"/>
    </source>
</evidence>
<organism evidence="4 5">
    <name type="scientific">Galerina marginata (strain CBS 339.88)</name>
    <dbReference type="NCBI Taxonomy" id="685588"/>
    <lineage>
        <taxon>Eukaryota</taxon>
        <taxon>Fungi</taxon>
        <taxon>Dikarya</taxon>
        <taxon>Basidiomycota</taxon>
        <taxon>Agaricomycotina</taxon>
        <taxon>Agaricomycetes</taxon>
        <taxon>Agaricomycetidae</taxon>
        <taxon>Agaricales</taxon>
        <taxon>Agaricineae</taxon>
        <taxon>Strophariaceae</taxon>
        <taxon>Galerina</taxon>
    </lineage>
</organism>
<keyword evidence="5" id="KW-1185">Reference proteome</keyword>
<name>A0A067TIX8_GALM3</name>
<dbReference type="PANTHER" id="PTHR10039">
    <property type="entry name" value="AMELOGENIN"/>
    <property type="match status" value="1"/>
</dbReference>
<gene>
    <name evidence="4" type="ORF">GALMADRAFT_30202</name>
</gene>
<accession>A0A067TIX8</accession>
<dbReference type="InterPro" id="IPR056884">
    <property type="entry name" value="NPHP3-like_N"/>
</dbReference>
<dbReference type="AlphaFoldDB" id="A0A067TIX8"/>
<feature type="domain" description="Nephrocystin 3-like N-terminal" evidence="3">
    <location>
        <begin position="36"/>
        <end position="199"/>
    </location>
</feature>
<dbReference type="SUPFAM" id="SSF52540">
    <property type="entry name" value="P-loop containing nucleoside triphosphate hydrolases"/>
    <property type="match status" value="1"/>
</dbReference>
<dbReference type="Pfam" id="PF24883">
    <property type="entry name" value="NPHP3_N"/>
    <property type="match status" value="1"/>
</dbReference>
<reference evidence="5" key="1">
    <citation type="journal article" date="2014" name="Proc. Natl. Acad. Sci. U.S.A.">
        <title>Extensive sampling of basidiomycete genomes demonstrates inadequacy of the white-rot/brown-rot paradigm for wood decay fungi.</title>
        <authorList>
            <person name="Riley R."/>
            <person name="Salamov A.A."/>
            <person name="Brown D.W."/>
            <person name="Nagy L.G."/>
            <person name="Floudas D."/>
            <person name="Held B.W."/>
            <person name="Levasseur A."/>
            <person name="Lombard V."/>
            <person name="Morin E."/>
            <person name="Otillar R."/>
            <person name="Lindquist E.A."/>
            <person name="Sun H."/>
            <person name="LaButti K.M."/>
            <person name="Schmutz J."/>
            <person name="Jabbour D."/>
            <person name="Luo H."/>
            <person name="Baker S.E."/>
            <person name="Pisabarro A.G."/>
            <person name="Walton J.D."/>
            <person name="Blanchette R.A."/>
            <person name="Henrissat B."/>
            <person name="Martin F."/>
            <person name="Cullen D."/>
            <person name="Hibbett D.S."/>
            <person name="Grigoriev I.V."/>
        </authorList>
    </citation>
    <scope>NUCLEOTIDE SEQUENCE [LARGE SCALE GENOMIC DNA]</scope>
    <source>
        <strain evidence="5">CBS 339.88</strain>
    </source>
</reference>
<dbReference type="InterPro" id="IPR027417">
    <property type="entry name" value="P-loop_NTPase"/>
</dbReference>
<sequence length="330" mass="37431">LDTLLQHTAPDAMHNSEERYPPPLCHPDTRKDILAELTTWIKGPAQGESSILWLHAPAGHGKSAIMQTVAELLSSPNGTVAATFFFGRGKGKREQARYLFPTIAYQLALHIPGLWDCVDHIVLTNPILLLNALKYQMESLIVKAFAALDSKWETKFPFTVIIDGLDECSNPFSQQLIVELIGQIVNTRRLPLRFLISSRPEPHILEVFNRPSIQKITCDRNITRRIGNLSDDYKSRADIKTFLRHGFSEIYSCKSHLIEKVDGLWPSEATVQYLCDKSRGQFIYATTVLKFVDNRFRHPGAQLDIILAAKVIQQKNMFSDLDLIYFQILS</sequence>
<proteinExistence type="predicted"/>
<dbReference type="Gene3D" id="3.40.50.300">
    <property type="entry name" value="P-loop containing nucleotide triphosphate hydrolases"/>
    <property type="match status" value="1"/>
</dbReference>
<evidence type="ECO:0000259" key="3">
    <source>
        <dbReference type="Pfam" id="PF24883"/>
    </source>
</evidence>
<dbReference type="EMBL" id="KL142369">
    <property type="protein sequence ID" value="KDR83101.1"/>
    <property type="molecule type" value="Genomic_DNA"/>
</dbReference>
<evidence type="ECO:0000256" key="1">
    <source>
        <dbReference type="ARBA" id="ARBA00022737"/>
    </source>
</evidence>
<feature type="region of interest" description="Disordered" evidence="2">
    <location>
        <begin position="1"/>
        <end position="23"/>
    </location>
</feature>
<dbReference type="HOGENOM" id="CLU_000288_6_10_1"/>
<dbReference type="PANTHER" id="PTHR10039:SF17">
    <property type="entry name" value="FUNGAL STAND N-TERMINAL GOODBYE DOMAIN-CONTAINING PROTEIN-RELATED"/>
    <property type="match status" value="1"/>
</dbReference>
<protein>
    <recommendedName>
        <fullName evidence="3">Nephrocystin 3-like N-terminal domain-containing protein</fullName>
    </recommendedName>
</protein>
<evidence type="ECO:0000313" key="4">
    <source>
        <dbReference type="EMBL" id="KDR83101.1"/>
    </source>
</evidence>
<feature type="non-terminal residue" evidence="4">
    <location>
        <position position="1"/>
    </location>
</feature>
<dbReference type="OrthoDB" id="3040368at2759"/>
<evidence type="ECO:0000313" key="5">
    <source>
        <dbReference type="Proteomes" id="UP000027222"/>
    </source>
</evidence>